<evidence type="ECO:0000313" key="3">
    <source>
        <dbReference type="Proteomes" id="UP001432062"/>
    </source>
</evidence>
<reference evidence="2" key="1">
    <citation type="submission" date="2022-10" db="EMBL/GenBank/DDBJ databases">
        <title>The complete genomes of actinobacterial strains from the NBC collection.</title>
        <authorList>
            <person name="Joergensen T.S."/>
            <person name="Alvarez Arevalo M."/>
            <person name="Sterndorff E.B."/>
            <person name="Faurdal D."/>
            <person name="Vuksanovic O."/>
            <person name="Mourched A.-S."/>
            <person name="Charusanti P."/>
            <person name="Shaw S."/>
            <person name="Blin K."/>
            <person name="Weber T."/>
        </authorList>
    </citation>
    <scope>NUCLEOTIDE SEQUENCE</scope>
    <source>
        <strain evidence="2">NBC_01482</strain>
    </source>
</reference>
<dbReference type="InterPro" id="IPR023509">
    <property type="entry name" value="DTD-like_sf"/>
</dbReference>
<dbReference type="RefSeq" id="WP_329415449.1">
    <property type="nucleotide sequence ID" value="NZ_CP109441.1"/>
</dbReference>
<name>A0ABZ1Z9E7_9NOCA</name>
<sequence length="193" mass="21371">MWIHTSRCRTFRYAPTTANACAVELAPSAVGATRLFFDCLVLTVGVERGDLALGAAATQIVRRIATETDAAYIVISGFAQLTSSAERSSTATGLDLLSHIADVLDLLSELTERLEERGERVHLMPFGWHKRSHAEVCGQRVIHLPHATDRTGAEPAETVVANCSVDHDRSRICPRRDSTRHYRFRRSTGRRAM</sequence>
<dbReference type="Proteomes" id="UP001432062">
    <property type="component" value="Chromosome"/>
</dbReference>
<evidence type="ECO:0000259" key="1">
    <source>
        <dbReference type="Pfam" id="PF08915"/>
    </source>
</evidence>
<proteinExistence type="predicted"/>
<dbReference type="EMBL" id="CP109441">
    <property type="protein sequence ID" value="WUV50676.1"/>
    <property type="molecule type" value="Genomic_DNA"/>
</dbReference>
<dbReference type="Pfam" id="PF08915">
    <property type="entry name" value="tRNA-Thr_ED"/>
    <property type="match status" value="1"/>
</dbReference>
<feature type="domain" description="Threonyl-tRNA synthetase editing" evidence="1">
    <location>
        <begin position="8"/>
        <end position="139"/>
    </location>
</feature>
<organism evidence="2 3">
    <name type="scientific">Nocardia vinacea</name>
    <dbReference type="NCBI Taxonomy" id="96468"/>
    <lineage>
        <taxon>Bacteria</taxon>
        <taxon>Bacillati</taxon>
        <taxon>Actinomycetota</taxon>
        <taxon>Actinomycetes</taxon>
        <taxon>Mycobacteriales</taxon>
        <taxon>Nocardiaceae</taxon>
        <taxon>Nocardia</taxon>
    </lineage>
</organism>
<keyword evidence="3" id="KW-1185">Reference proteome</keyword>
<gene>
    <name evidence="2" type="ORF">OG563_22230</name>
</gene>
<dbReference type="InterPro" id="IPR015011">
    <property type="entry name" value="Threonyl-tRNA_syn_edit_dom_arc"/>
</dbReference>
<accession>A0ABZ1Z9E7</accession>
<dbReference type="Gene3D" id="3.50.80.10">
    <property type="entry name" value="D-tyrosyl-tRNA(Tyr) deacylase"/>
    <property type="match status" value="1"/>
</dbReference>
<protein>
    <recommendedName>
        <fullName evidence="1">Threonyl-tRNA synthetase editing domain-containing protein</fullName>
    </recommendedName>
</protein>
<evidence type="ECO:0000313" key="2">
    <source>
        <dbReference type="EMBL" id="WUV50676.1"/>
    </source>
</evidence>